<sequence length="114" mass="12232">MDEHRKNRLKKQLAIGGASLVLASAAYGLWSLAQQPATQKAALSPPPQQEPLFPQLPAEATRPATVVGDLQITPQSLSTGQITIGQGSYAGSFTLRALHRPVIIRKRCAAHTLR</sequence>
<dbReference type="Proteomes" id="UP001595704">
    <property type="component" value="Unassembled WGS sequence"/>
</dbReference>
<accession>A0ABV7UEM3</accession>
<protein>
    <submittedName>
        <fullName evidence="1">Uncharacterized protein</fullName>
    </submittedName>
</protein>
<evidence type="ECO:0000313" key="2">
    <source>
        <dbReference type="Proteomes" id="UP001595704"/>
    </source>
</evidence>
<proteinExistence type="predicted"/>
<comment type="caution">
    <text evidence="1">The sequence shown here is derived from an EMBL/GenBank/DDBJ whole genome shotgun (WGS) entry which is preliminary data.</text>
</comment>
<dbReference type="EMBL" id="JBHRYC010000027">
    <property type="protein sequence ID" value="MFC3637152.1"/>
    <property type="molecule type" value="Genomic_DNA"/>
</dbReference>
<reference evidence="2" key="1">
    <citation type="journal article" date="2019" name="Int. J. Syst. Evol. Microbiol.">
        <title>The Global Catalogue of Microorganisms (GCM) 10K type strain sequencing project: providing services to taxonomists for standard genome sequencing and annotation.</title>
        <authorList>
            <consortium name="The Broad Institute Genomics Platform"/>
            <consortium name="The Broad Institute Genome Sequencing Center for Infectious Disease"/>
            <person name="Wu L."/>
            <person name="Ma J."/>
        </authorList>
    </citation>
    <scope>NUCLEOTIDE SEQUENCE [LARGE SCALE GENOMIC DNA]</scope>
    <source>
        <strain evidence="2">KCTC 42282</strain>
    </source>
</reference>
<dbReference type="RefSeq" id="WP_191321090.1">
    <property type="nucleotide sequence ID" value="NZ_BNCG01000041.1"/>
</dbReference>
<name>A0ABV7UEM3_9HYPH</name>
<evidence type="ECO:0000313" key="1">
    <source>
        <dbReference type="EMBL" id="MFC3637152.1"/>
    </source>
</evidence>
<organism evidence="1 2">
    <name type="scientific">Camelimonas fluminis</name>
    <dbReference type="NCBI Taxonomy" id="1576911"/>
    <lineage>
        <taxon>Bacteria</taxon>
        <taxon>Pseudomonadati</taxon>
        <taxon>Pseudomonadota</taxon>
        <taxon>Alphaproteobacteria</taxon>
        <taxon>Hyphomicrobiales</taxon>
        <taxon>Chelatococcaceae</taxon>
        <taxon>Camelimonas</taxon>
    </lineage>
</organism>
<keyword evidence="2" id="KW-1185">Reference proteome</keyword>
<gene>
    <name evidence="1" type="ORF">ACFONL_07105</name>
</gene>